<feature type="domain" description="PRP1 splicing factor N-terminal" evidence="9">
    <location>
        <begin position="22"/>
        <end position="180"/>
    </location>
</feature>
<reference evidence="10" key="2">
    <citation type="submission" date="2022-06" db="UniProtKB">
        <authorList>
            <consortium name="EnsemblMetazoa"/>
        </authorList>
    </citation>
    <scope>IDENTIFICATION</scope>
    <source>
        <strain evidence="10">DF5081</strain>
    </source>
</reference>
<feature type="compositionally biased region" description="Low complexity" evidence="8">
    <location>
        <begin position="53"/>
        <end position="70"/>
    </location>
</feature>
<keyword evidence="3" id="KW-0677">Repeat</keyword>
<feature type="compositionally biased region" description="Acidic residues" evidence="8">
    <location>
        <begin position="77"/>
        <end position="89"/>
    </location>
</feature>
<evidence type="ECO:0000259" key="9">
    <source>
        <dbReference type="Pfam" id="PF06424"/>
    </source>
</evidence>
<protein>
    <recommendedName>
        <fullName evidence="2">Pre-mRNA-processing factor 6</fullName>
    </recommendedName>
    <alternativeName>
        <fullName evidence="6">PRP6 homolog</fullName>
    </alternativeName>
    <alternativeName>
        <fullName evidence="5">U5 snRNP-associated 102 kDa protein</fullName>
    </alternativeName>
</protein>
<dbReference type="SMART" id="SM00386">
    <property type="entry name" value="HAT"/>
    <property type="match status" value="3"/>
</dbReference>
<dbReference type="InterPro" id="IPR003107">
    <property type="entry name" value="HAT"/>
</dbReference>
<accession>A0A8R1DZF3</accession>
<dbReference type="PANTHER" id="PTHR11246:SF1">
    <property type="entry name" value="PRE-MRNA-PROCESSING FACTOR 6"/>
    <property type="match status" value="1"/>
</dbReference>
<evidence type="ECO:0000256" key="8">
    <source>
        <dbReference type="SAM" id="MobiDB-lite"/>
    </source>
</evidence>
<dbReference type="InterPro" id="IPR010491">
    <property type="entry name" value="PRP1_N"/>
</dbReference>
<dbReference type="InterPro" id="IPR011990">
    <property type="entry name" value="TPR-like_helical_dom_sf"/>
</dbReference>
<evidence type="ECO:0000256" key="5">
    <source>
        <dbReference type="ARBA" id="ARBA00031070"/>
    </source>
</evidence>
<evidence type="ECO:0000256" key="7">
    <source>
        <dbReference type="ARBA" id="ARBA00046247"/>
    </source>
</evidence>
<evidence type="ECO:0000313" key="10">
    <source>
        <dbReference type="EnsemblMetazoa" id="CJA15766.1"/>
    </source>
</evidence>
<dbReference type="Pfam" id="PF06424">
    <property type="entry name" value="PRP1_N"/>
    <property type="match status" value="1"/>
</dbReference>
<dbReference type="SUPFAM" id="SSF81901">
    <property type="entry name" value="HCP-like"/>
    <property type="match status" value="1"/>
</dbReference>
<comment type="subcellular location">
    <subcellularLocation>
        <location evidence="1">Nucleus</location>
    </subcellularLocation>
</comment>
<proteinExistence type="predicted"/>
<keyword evidence="4" id="KW-0539">Nucleus</keyword>
<evidence type="ECO:0000256" key="6">
    <source>
        <dbReference type="ARBA" id="ARBA00032140"/>
    </source>
</evidence>
<evidence type="ECO:0000256" key="3">
    <source>
        <dbReference type="ARBA" id="ARBA00022737"/>
    </source>
</evidence>
<dbReference type="AlphaFoldDB" id="A0A8R1DZF3"/>
<evidence type="ECO:0000256" key="1">
    <source>
        <dbReference type="ARBA" id="ARBA00004123"/>
    </source>
</evidence>
<dbReference type="Gene3D" id="1.25.40.10">
    <property type="entry name" value="Tetratricopeptide repeat domain"/>
    <property type="match status" value="2"/>
</dbReference>
<comment type="function">
    <text evidence="7">Involved in pre-mRNA splicing as component of the U4/U6-U5 tri-snRNP complex, one of the building blocks of the spliceosome. Enhances dihydrotestosterone-induced transactivation activity of AR, as well as dexamethasone-induced transactivation activity of NR3C1, but does not affect estrogen-induced transactivation.</text>
</comment>
<keyword evidence="11" id="KW-1185">Reference proteome</keyword>
<dbReference type="GO" id="GO:0046540">
    <property type="term" value="C:U4/U6 x U5 tri-snRNP complex"/>
    <property type="evidence" value="ECO:0007669"/>
    <property type="project" value="TreeGrafter"/>
</dbReference>
<dbReference type="Proteomes" id="UP000005237">
    <property type="component" value="Unassembled WGS sequence"/>
</dbReference>
<organism evidence="10 11">
    <name type="scientific">Caenorhabditis japonica</name>
    <dbReference type="NCBI Taxonomy" id="281687"/>
    <lineage>
        <taxon>Eukaryota</taxon>
        <taxon>Metazoa</taxon>
        <taxon>Ecdysozoa</taxon>
        <taxon>Nematoda</taxon>
        <taxon>Chromadorea</taxon>
        <taxon>Rhabditida</taxon>
        <taxon>Rhabditina</taxon>
        <taxon>Rhabditomorpha</taxon>
        <taxon>Rhabditoidea</taxon>
        <taxon>Rhabditidae</taxon>
        <taxon>Peloderinae</taxon>
        <taxon>Caenorhabditis</taxon>
    </lineage>
</organism>
<evidence type="ECO:0000313" key="11">
    <source>
        <dbReference type="Proteomes" id="UP000005237"/>
    </source>
</evidence>
<evidence type="ECO:0000256" key="4">
    <source>
        <dbReference type="ARBA" id="ARBA00023242"/>
    </source>
</evidence>
<dbReference type="EnsemblMetazoa" id="CJA15766.1">
    <property type="protein sequence ID" value="CJA15766.1"/>
    <property type="gene ID" value="WBGene00134970"/>
</dbReference>
<sequence length="540" mass="59770">MATTIPGSLVNKTKKFFMGMPAPTGYVPGVGRGATGFTTRSDIGPARDPTELPEAGPVGPAPQGAGAPPAKRAREADDADPEDLNEANYDEFSGYSGSLFAKDPYDQEDEDADRVYNEVDDRLDERHKDRREKKYKELVEKFHKERPKIQQGFSDLKRQLAEVTEDEWQAIPEVGDLRNKAKRNARAEKFTPVPDSIIAMNMNYGQMSTSIDANSGLTTPFASGFMSTMGGTKTGILTPGWKTGTQTGTSSSVDLDLVKIGQARNKIMDMQLTQVSDSVTGQTVVDPKGYLTDLQSMIPQYGGDVNDVKKARMLLKSVRETNPRHPPAWIASAGLEEAVGKIQIARNLIMEGCDKNKGSEELWLAAIRMHPPELGKSIVANAVRACAHSVRLWCKAAELEQDLKDKKKVLRKALEQIPSSVKLWKAAVELEEPEDARILLTRAVECCSSSTEMWLALARLETYENARKVLNKAREHIPTDRHIWLSAARLEETRGQKDMVDKIVAKALSSLRANQVEINRDQWMKDAIDAEMAKCPITCQ</sequence>
<reference evidence="11" key="1">
    <citation type="submission" date="2010-08" db="EMBL/GenBank/DDBJ databases">
        <authorList>
            <consortium name="Caenorhabditis japonica Sequencing Consortium"/>
            <person name="Wilson R.K."/>
        </authorList>
    </citation>
    <scope>NUCLEOTIDE SEQUENCE [LARGE SCALE GENOMIC DNA]</scope>
    <source>
        <strain evidence="11">DF5081</strain>
    </source>
</reference>
<feature type="region of interest" description="Disordered" evidence="8">
    <location>
        <begin position="31"/>
        <end position="117"/>
    </location>
</feature>
<dbReference type="GO" id="GO:0071013">
    <property type="term" value="C:catalytic step 2 spliceosome"/>
    <property type="evidence" value="ECO:0007669"/>
    <property type="project" value="TreeGrafter"/>
</dbReference>
<evidence type="ECO:0000256" key="2">
    <source>
        <dbReference type="ARBA" id="ARBA00020235"/>
    </source>
</evidence>
<dbReference type="InterPro" id="IPR045075">
    <property type="entry name" value="Syf1-like"/>
</dbReference>
<dbReference type="GO" id="GO:0000244">
    <property type="term" value="P:spliceosomal tri-snRNP complex assembly"/>
    <property type="evidence" value="ECO:0007669"/>
    <property type="project" value="TreeGrafter"/>
</dbReference>
<dbReference type="SUPFAM" id="SSF48452">
    <property type="entry name" value="TPR-like"/>
    <property type="match status" value="1"/>
</dbReference>
<dbReference type="PANTHER" id="PTHR11246">
    <property type="entry name" value="PRE-MRNA SPLICING FACTOR"/>
    <property type="match status" value="1"/>
</dbReference>
<name>A0A8R1DZF3_CAEJA</name>